<evidence type="ECO:0000256" key="1">
    <source>
        <dbReference type="SAM" id="SignalP"/>
    </source>
</evidence>
<keyword evidence="1" id="KW-0732">Signal</keyword>
<feature type="signal peptide" evidence="1">
    <location>
        <begin position="1"/>
        <end position="20"/>
    </location>
</feature>
<organism evidence="2 3">
    <name type="scientific">Dactylonectria macrodidyma</name>
    <dbReference type="NCBI Taxonomy" id="307937"/>
    <lineage>
        <taxon>Eukaryota</taxon>
        <taxon>Fungi</taxon>
        <taxon>Dikarya</taxon>
        <taxon>Ascomycota</taxon>
        <taxon>Pezizomycotina</taxon>
        <taxon>Sordariomycetes</taxon>
        <taxon>Hypocreomycetidae</taxon>
        <taxon>Hypocreales</taxon>
        <taxon>Nectriaceae</taxon>
        <taxon>Dactylonectria</taxon>
    </lineage>
</organism>
<gene>
    <name evidence="2" type="ORF">EDB81DRAFT_767236</name>
</gene>
<comment type="caution">
    <text evidence="2">The sequence shown here is derived from an EMBL/GenBank/DDBJ whole genome shotgun (WGS) entry which is preliminary data.</text>
</comment>
<feature type="chain" id="PRO_5040501030" evidence="1">
    <location>
        <begin position="21"/>
        <end position="112"/>
    </location>
</feature>
<dbReference type="OrthoDB" id="3489571at2759"/>
<dbReference type="Proteomes" id="UP000738349">
    <property type="component" value="Unassembled WGS sequence"/>
</dbReference>
<keyword evidence="3" id="KW-1185">Reference proteome</keyword>
<reference evidence="2" key="1">
    <citation type="journal article" date="2021" name="Nat. Commun.">
        <title>Genetic determinants of endophytism in the Arabidopsis root mycobiome.</title>
        <authorList>
            <person name="Mesny F."/>
            <person name="Miyauchi S."/>
            <person name="Thiergart T."/>
            <person name="Pickel B."/>
            <person name="Atanasova L."/>
            <person name="Karlsson M."/>
            <person name="Huettel B."/>
            <person name="Barry K.W."/>
            <person name="Haridas S."/>
            <person name="Chen C."/>
            <person name="Bauer D."/>
            <person name="Andreopoulos W."/>
            <person name="Pangilinan J."/>
            <person name="LaButti K."/>
            <person name="Riley R."/>
            <person name="Lipzen A."/>
            <person name="Clum A."/>
            <person name="Drula E."/>
            <person name="Henrissat B."/>
            <person name="Kohler A."/>
            <person name="Grigoriev I.V."/>
            <person name="Martin F.M."/>
            <person name="Hacquard S."/>
        </authorList>
    </citation>
    <scope>NUCLEOTIDE SEQUENCE</scope>
    <source>
        <strain evidence="2">MPI-CAGE-AT-0147</strain>
    </source>
</reference>
<protein>
    <submittedName>
        <fullName evidence="2">Uncharacterized protein</fullName>
    </submittedName>
</protein>
<accession>A0A9P9DE24</accession>
<evidence type="ECO:0000313" key="2">
    <source>
        <dbReference type="EMBL" id="KAH7117443.1"/>
    </source>
</evidence>
<evidence type="ECO:0000313" key="3">
    <source>
        <dbReference type="Proteomes" id="UP000738349"/>
    </source>
</evidence>
<dbReference type="AlphaFoldDB" id="A0A9P9DE24"/>
<dbReference type="EMBL" id="JAGMUV010000028">
    <property type="protein sequence ID" value="KAH7117443.1"/>
    <property type="molecule type" value="Genomic_DNA"/>
</dbReference>
<proteinExistence type="predicted"/>
<sequence>MKISLTALAVLTSLLGVTTAATHSFCWCQSKNGQLDLINTAKACTRYRNRNTGDEWWDWCPDYTNTLGTYSTTVKYKNLEYPCYSGEGHMGGDEWEYYCRQYDRSLRGYCPA</sequence>
<name>A0A9P9DE24_9HYPO</name>